<evidence type="ECO:0000313" key="5">
    <source>
        <dbReference type="Proteomes" id="UP000215509"/>
    </source>
</evidence>
<dbReference type="AlphaFoldDB" id="A0A229UWY2"/>
<dbReference type="PANTHER" id="PTHR43420">
    <property type="entry name" value="ACETYLTRANSFERASE"/>
    <property type="match status" value="1"/>
</dbReference>
<feature type="domain" description="N-acetyltransferase" evidence="3">
    <location>
        <begin position="124"/>
        <end position="261"/>
    </location>
</feature>
<keyword evidence="5" id="KW-1185">Reference proteome</keyword>
<keyword evidence="1 4" id="KW-0808">Transferase</keyword>
<dbReference type="InterPro" id="IPR056935">
    <property type="entry name" value="Rv0428c-like_C"/>
</dbReference>
<gene>
    <name evidence="4" type="ORF">CF651_02120</name>
</gene>
<proteinExistence type="predicted"/>
<name>A0A229UWY2_9BACL</name>
<dbReference type="CDD" id="cd04301">
    <property type="entry name" value="NAT_SF"/>
    <property type="match status" value="1"/>
</dbReference>
<dbReference type="Gene3D" id="3.40.630.30">
    <property type="match status" value="1"/>
</dbReference>
<evidence type="ECO:0000313" key="4">
    <source>
        <dbReference type="EMBL" id="OXM87924.1"/>
    </source>
</evidence>
<accession>A0A229UWY2</accession>
<dbReference type="Pfam" id="PF24553">
    <property type="entry name" value="Rv0428c_C"/>
    <property type="match status" value="1"/>
</dbReference>
<dbReference type="OrthoDB" id="9805924at2"/>
<organism evidence="4 5">
    <name type="scientific">Paenibacillus rigui</name>
    <dbReference type="NCBI Taxonomy" id="554312"/>
    <lineage>
        <taxon>Bacteria</taxon>
        <taxon>Bacillati</taxon>
        <taxon>Bacillota</taxon>
        <taxon>Bacilli</taxon>
        <taxon>Bacillales</taxon>
        <taxon>Paenibacillaceae</taxon>
        <taxon>Paenibacillus</taxon>
    </lineage>
</organism>
<keyword evidence="2" id="KW-0012">Acyltransferase</keyword>
<protein>
    <submittedName>
        <fullName evidence="4">GNAT family N-acetyltransferase</fullName>
    </submittedName>
</protein>
<dbReference type="RefSeq" id="WP_094013174.1">
    <property type="nucleotide sequence ID" value="NZ_NMQW01000002.1"/>
</dbReference>
<reference evidence="4 5" key="1">
    <citation type="submission" date="2017-07" db="EMBL/GenBank/DDBJ databases">
        <title>Genome sequencing and assembly of Paenibacillus rigui.</title>
        <authorList>
            <person name="Mayilraj S."/>
        </authorList>
    </citation>
    <scope>NUCLEOTIDE SEQUENCE [LARGE SCALE GENOMIC DNA]</scope>
    <source>
        <strain evidence="4 5">JCM 16352</strain>
    </source>
</reference>
<dbReference type="SUPFAM" id="SSF55729">
    <property type="entry name" value="Acyl-CoA N-acyltransferases (Nat)"/>
    <property type="match status" value="1"/>
</dbReference>
<dbReference type="InterPro" id="IPR050680">
    <property type="entry name" value="YpeA/RimI_acetyltransf"/>
</dbReference>
<evidence type="ECO:0000256" key="2">
    <source>
        <dbReference type="ARBA" id="ARBA00023315"/>
    </source>
</evidence>
<dbReference type="Proteomes" id="UP000215509">
    <property type="component" value="Unassembled WGS sequence"/>
</dbReference>
<dbReference type="InterPro" id="IPR000182">
    <property type="entry name" value="GNAT_dom"/>
</dbReference>
<dbReference type="GO" id="GO:0016747">
    <property type="term" value="F:acyltransferase activity, transferring groups other than amino-acyl groups"/>
    <property type="evidence" value="ECO:0007669"/>
    <property type="project" value="InterPro"/>
</dbReference>
<comment type="caution">
    <text evidence="4">The sequence shown here is derived from an EMBL/GenBank/DDBJ whole genome shotgun (WGS) entry which is preliminary data.</text>
</comment>
<sequence length="261" mass="29677">MQIHIQQTIQHIERLALHTWPAQNQKTCDRWILRASQGITKRGNSVWTSTGTMPSDPDWFSKAESFYHSQGLPLRFHISDATDPALLTLLKEKKFTEEVPCSVFIAAANQVIEQTRNIHNLFTYTIQEEPDEAWLSHYMDMEGYGQDERKKIFYDRILKEIPPVKGFITVYSGNTAIAVGTTVIEDGWAGLLNIVVHPFHRGKGIGKVLIHQLAVWSLGQGASQLFLQVVNDNEPACRLYQGTGFTPLFAYHYRCEPNKCS</sequence>
<evidence type="ECO:0000256" key="1">
    <source>
        <dbReference type="ARBA" id="ARBA00022679"/>
    </source>
</evidence>
<dbReference type="PROSITE" id="PS51186">
    <property type="entry name" value="GNAT"/>
    <property type="match status" value="1"/>
</dbReference>
<dbReference type="PANTHER" id="PTHR43420:SF12">
    <property type="entry name" value="N-ACETYLTRANSFERASE DOMAIN-CONTAINING PROTEIN"/>
    <property type="match status" value="1"/>
</dbReference>
<dbReference type="InterPro" id="IPR016181">
    <property type="entry name" value="Acyl_CoA_acyltransferase"/>
</dbReference>
<dbReference type="EMBL" id="NMQW01000002">
    <property type="protein sequence ID" value="OXM87924.1"/>
    <property type="molecule type" value="Genomic_DNA"/>
</dbReference>
<evidence type="ECO:0000259" key="3">
    <source>
        <dbReference type="PROSITE" id="PS51186"/>
    </source>
</evidence>